<evidence type="ECO:0000313" key="2">
    <source>
        <dbReference type="EMBL" id="GAJ22514.1"/>
    </source>
</evidence>
<reference evidence="2" key="1">
    <citation type="journal article" date="2014" name="Front. Microbiol.">
        <title>High frequency of phylogenetically diverse reductive dehalogenase-homologous genes in deep subseafloor sedimentary metagenomes.</title>
        <authorList>
            <person name="Kawai M."/>
            <person name="Futagami T."/>
            <person name="Toyoda A."/>
            <person name="Takaki Y."/>
            <person name="Nishi S."/>
            <person name="Hori S."/>
            <person name="Arai W."/>
            <person name="Tsubouchi T."/>
            <person name="Morono Y."/>
            <person name="Uchiyama I."/>
            <person name="Ito T."/>
            <person name="Fujiyama A."/>
            <person name="Inagaki F."/>
            <person name="Takami H."/>
        </authorList>
    </citation>
    <scope>NUCLEOTIDE SEQUENCE</scope>
    <source>
        <strain evidence="2">Expedition CK06-06</strain>
    </source>
</reference>
<dbReference type="EMBL" id="BARW01035739">
    <property type="protein sequence ID" value="GAJ22514.1"/>
    <property type="molecule type" value="Genomic_DNA"/>
</dbReference>
<organism evidence="2">
    <name type="scientific">marine sediment metagenome</name>
    <dbReference type="NCBI Taxonomy" id="412755"/>
    <lineage>
        <taxon>unclassified sequences</taxon>
        <taxon>metagenomes</taxon>
        <taxon>ecological metagenomes</taxon>
    </lineage>
</organism>
<evidence type="ECO:0000256" key="1">
    <source>
        <dbReference type="SAM" id="MobiDB-lite"/>
    </source>
</evidence>
<feature type="region of interest" description="Disordered" evidence="1">
    <location>
        <begin position="1"/>
        <end position="43"/>
    </location>
</feature>
<sequence length="79" mass="8390">MSADRARSRSPSRQDASAEPAGGPGAAGAAGAPRRNPAERVVASQVAATEAARRSQKECRVYVGNLSYDVKWNILKDFM</sequence>
<dbReference type="InterPro" id="IPR035979">
    <property type="entry name" value="RBD_domain_sf"/>
</dbReference>
<name>X1UYJ2_9ZZZZ</name>
<feature type="non-terminal residue" evidence="2">
    <location>
        <position position="79"/>
    </location>
</feature>
<evidence type="ECO:0008006" key="3">
    <source>
        <dbReference type="Google" id="ProtNLM"/>
    </source>
</evidence>
<proteinExistence type="predicted"/>
<feature type="compositionally biased region" description="Low complexity" evidence="1">
    <location>
        <begin position="8"/>
        <end position="21"/>
    </location>
</feature>
<dbReference type="AlphaFoldDB" id="X1UYJ2"/>
<protein>
    <recommendedName>
        <fullName evidence="3">RRM domain-containing protein</fullName>
    </recommendedName>
</protein>
<gene>
    <name evidence="2" type="ORF">S12H4_55671</name>
</gene>
<dbReference type="GO" id="GO:0003676">
    <property type="term" value="F:nucleic acid binding"/>
    <property type="evidence" value="ECO:0007669"/>
    <property type="project" value="InterPro"/>
</dbReference>
<dbReference type="SUPFAM" id="SSF54928">
    <property type="entry name" value="RNA-binding domain, RBD"/>
    <property type="match status" value="1"/>
</dbReference>
<accession>X1UYJ2</accession>
<comment type="caution">
    <text evidence="2">The sequence shown here is derived from an EMBL/GenBank/DDBJ whole genome shotgun (WGS) entry which is preliminary data.</text>
</comment>